<organism evidence="1 2">
    <name type="scientific">Acrasis kona</name>
    <dbReference type="NCBI Taxonomy" id="1008807"/>
    <lineage>
        <taxon>Eukaryota</taxon>
        <taxon>Discoba</taxon>
        <taxon>Heterolobosea</taxon>
        <taxon>Tetramitia</taxon>
        <taxon>Eutetramitia</taxon>
        <taxon>Acrasidae</taxon>
        <taxon>Acrasis</taxon>
    </lineage>
</organism>
<dbReference type="Proteomes" id="UP001431209">
    <property type="component" value="Unassembled WGS sequence"/>
</dbReference>
<accession>A0AAW2YK60</accession>
<evidence type="ECO:0000313" key="2">
    <source>
        <dbReference type="Proteomes" id="UP001431209"/>
    </source>
</evidence>
<gene>
    <name evidence="1" type="ORF">AKO1_005409</name>
</gene>
<reference evidence="1 2" key="1">
    <citation type="submission" date="2024-03" db="EMBL/GenBank/DDBJ databases">
        <title>The Acrasis kona genome and developmental transcriptomes reveal deep origins of eukaryotic multicellular pathways.</title>
        <authorList>
            <person name="Sheikh S."/>
            <person name="Fu C.-J."/>
            <person name="Brown M.W."/>
            <person name="Baldauf S.L."/>
        </authorList>
    </citation>
    <scope>NUCLEOTIDE SEQUENCE [LARGE SCALE GENOMIC DNA]</scope>
    <source>
        <strain evidence="1 2">ATCC MYA-3509</strain>
    </source>
</reference>
<keyword evidence="2" id="KW-1185">Reference proteome</keyword>
<evidence type="ECO:0000313" key="1">
    <source>
        <dbReference type="EMBL" id="KAL0477301.1"/>
    </source>
</evidence>
<comment type="caution">
    <text evidence="1">The sequence shown here is derived from an EMBL/GenBank/DDBJ whole genome shotgun (WGS) entry which is preliminary data.</text>
</comment>
<dbReference type="EMBL" id="JAOPGA020000162">
    <property type="protein sequence ID" value="KAL0477301.1"/>
    <property type="molecule type" value="Genomic_DNA"/>
</dbReference>
<proteinExistence type="predicted"/>
<name>A0AAW2YK60_9EUKA</name>
<dbReference type="AlphaFoldDB" id="A0AAW2YK60"/>
<protein>
    <submittedName>
        <fullName evidence="1">NUC1</fullName>
    </submittedName>
</protein>
<sequence>MLGDDKGDDMPLDGRAPIIPLNDLVGMFKLIRNSHASLTNETWMNENAENKEIVKNQDIPVEHGIPLKSEIPTAVKILLKNQVELYVDRKHESKTSDLHEKVLEKFKTSQMEPEENYNFNYYVNTLIQRNAQDLFSKTKST</sequence>